<dbReference type="EMBL" id="JAZHFV010000005">
    <property type="protein sequence ID" value="MEX4008840.1"/>
    <property type="molecule type" value="Genomic_DNA"/>
</dbReference>
<feature type="transmembrane region" description="Helical" evidence="1">
    <location>
        <begin position="52"/>
        <end position="74"/>
    </location>
</feature>
<dbReference type="RefSeq" id="WP_368803816.1">
    <property type="nucleotide sequence ID" value="NZ_JAZHFV010000005.1"/>
</dbReference>
<gene>
    <name evidence="2" type="ORF">V1479_16115</name>
</gene>
<dbReference type="Proteomes" id="UP001559025">
    <property type="component" value="Unassembled WGS sequence"/>
</dbReference>
<keyword evidence="1" id="KW-0472">Membrane</keyword>
<organism evidence="2 3">
    <name type="scientific">Neoaquamicrobium sediminum</name>
    <dbReference type="NCBI Taxonomy" id="1849104"/>
    <lineage>
        <taxon>Bacteria</taxon>
        <taxon>Pseudomonadati</taxon>
        <taxon>Pseudomonadota</taxon>
        <taxon>Alphaproteobacteria</taxon>
        <taxon>Hyphomicrobiales</taxon>
        <taxon>Phyllobacteriaceae</taxon>
        <taxon>Neoaquamicrobium</taxon>
    </lineage>
</organism>
<comment type="caution">
    <text evidence="2">The sequence shown here is derived from an EMBL/GenBank/DDBJ whole genome shotgun (WGS) entry which is preliminary data.</text>
</comment>
<keyword evidence="3" id="KW-1185">Reference proteome</keyword>
<proteinExistence type="predicted"/>
<feature type="transmembrane region" description="Helical" evidence="1">
    <location>
        <begin position="26"/>
        <end position="46"/>
    </location>
</feature>
<keyword evidence="1" id="KW-0812">Transmembrane</keyword>
<keyword evidence="1" id="KW-1133">Transmembrane helix</keyword>
<evidence type="ECO:0000313" key="3">
    <source>
        <dbReference type="Proteomes" id="UP001559025"/>
    </source>
</evidence>
<reference evidence="2 3" key="1">
    <citation type="submission" date="2024-01" db="EMBL/GenBank/DDBJ databases">
        <title>New evidence supports the origin of RcGTA from prophage.</title>
        <authorList>
            <person name="Xu Y."/>
            <person name="Liu B."/>
            <person name="Chen F."/>
        </authorList>
    </citation>
    <scope>NUCLEOTIDE SEQUENCE [LARGE SCALE GENOMIC DNA]</scope>
    <source>
        <strain evidence="2 3">CBW1107-2</strain>
    </source>
</reference>
<accession>A0ABV3WWD1</accession>
<evidence type="ECO:0000313" key="2">
    <source>
        <dbReference type="EMBL" id="MEX4008840.1"/>
    </source>
</evidence>
<protein>
    <submittedName>
        <fullName evidence="2">Uncharacterized protein</fullName>
    </submittedName>
</protein>
<sequence length="89" mass="9918">MTLTAHNPASTPTATQAPSRFSRPRFAVLVALGVYPLITGLLYLIFPLTDGWLLWQRTLLIVPIMVTTMVWGLIPGVQKHFRGFLNPQS</sequence>
<name>A0ABV3WWD1_9HYPH</name>
<evidence type="ECO:0000256" key="1">
    <source>
        <dbReference type="SAM" id="Phobius"/>
    </source>
</evidence>